<evidence type="ECO:0000256" key="1">
    <source>
        <dbReference type="SAM" id="MobiDB-lite"/>
    </source>
</evidence>
<organism evidence="2 3">
    <name type="scientific">Actinotalea ferrariae CF5-4</name>
    <dbReference type="NCBI Taxonomy" id="948458"/>
    <lineage>
        <taxon>Bacteria</taxon>
        <taxon>Bacillati</taxon>
        <taxon>Actinomycetota</taxon>
        <taxon>Actinomycetes</taxon>
        <taxon>Micrococcales</taxon>
        <taxon>Cellulomonadaceae</taxon>
        <taxon>Actinotalea</taxon>
    </lineage>
</organism>
<protein>
    <submittedName>
        <fullName evidence="2">Uncharacterized protein</fullName>
    </submittedName>
</protein>
<evidence type="ECO:0000313" key="2">
    <source>
        <dbReference type="EMBL" id="EYR64848.1"/>
    </source>
</evidence>
<gene>
    <name evidence="2" type="ORF">N866_03285</name>
</gene>
<name>A0A021VUR8_9CELL</name>
<comment type="caution">
    <text evidence="2">The sequence shown here is derived from an EMBL/GenBank/DDBJ whole genome shotgun (WGS) entry which is preliminary data.</text>
</comment>
<sequence length="68" mass="7294">MSEPAPDHLHVGRTFTGHHVEDDCPCPQEPCQLVTLADAHPDRTQHTGAKTIRQAHLASECPGGGDDT</sequence>
<feature type="region of interest" description="Disordered" evidence="1">
    <location>
        <begin position="42"/>
        <end position="68"/>
    </location>
</feature>
<keyword evidence="3" id="KW-1185">Reference proteome</keyword>
<dbReference type="AlphaFoldDB" id="A0A021VUR8"/>
<dbReference type="EMBL" id="AXCW01000014">
    <property type="protein sequence ID" value="EYR64848.1"/>
    <property type="molecule type" value="Genomic_DNA"/>
</dbReference>
<dbReference type="Proteomes" id="UP000019753">
    <property type="component" value="Unassembled WGS sequence"/>
</dbReference>
<accession>A0A021VUR8</accession>
<proteinExistence type="predicted"/>
<dbReference type="RefSeq" id="WP_034222164.1">
    <property type="nucleotide sequence ID" value="NZ_AXCW01000014.1"/>
</dbReference>
<evidence type="ECO:0000313" key="3">
    <source>
        <dbReference type="Proteomes" id="UP000019753"/>
    </source>
</evidence>
<dbReference type="OrthoDB" id="4321764at2"/>
<reference evidence="2 3" key="1">
    <citation type="submission" date="2014-01" db="EMBL/GenBank/DDBJ databases">
        <title>Actinotalea ferrariae CF5-4.</title>
        <authorList>
            <person name="Chen F."/>
            <person name="Li Y."/>
            <person name="Wang G."/>
        </authorList>
    </citation>
    <scope>NUCLEOTIDE SEQUENCE [LARGE SCALE GENOMIC DNA]</scope>
    <source>
        <strain evidence="2 3">CF5-4</strain>
    </source>
</reference>